<keyword evidence="5" id="KW-0677">Repeat</keyword>
<evidence type="ECO:0000256" key="10">
    <source>
        <dbReference type="ARBA" id="ARBA00023180"/>
    </source>
</evidence>
<dbReference type="PROSITE" id="PS50268">
    <property type="entry name" value="CADHERIN_2"/>
    <property type="match status" value="7"/>
</dbReference>
<feature type="domain" description="Cadherin" evidence="15">
    <location>
        <begin position="135"/>
        <end position="246"/>
    </location>
</feature>
<dbReference type="PANTHER" id="PTHR24028:SF146">
    <property type="entry name" value="CADHERIN 96CB, ISOFORM D-RELATED"/>
    <property type="match status" value="1"/>
</dbReference>
<dbReference type="SUPFAM" id="SSF49313">
    <property type="entry name" value="Cadherin-like"/>
    <property type="match status" value="7"/>
</dbReference>
<dbReference type="Proteomes" id="UP000230750">
    <property type="component" value="Unassembled WGS sequence"/>
</dbReference>
<evidence type="ECO:0000256" key="2">
    <source>
        <dbReference type="ARBA" id="ARBA00022475"/>
    </source>
</evidence>
<feature type="domain" description="Cadherin" evidence="15">
    <location>
        <begin position="569"/>
        <end position="669"/>
    </location>
</feature>
<organism evidence="16 17">
    <name type="scientific">Stichopus japonicus</name>
    <name type="common">Sea cucumber</name>
    <dbReference type="NCBI Taxonomy" id="307972"/>
    <lineage>
        <taxon>Eukaryota</taxon>
        <taxon>Metazoa</taxon>
        <taxon>Echinodermata</taxon>
        <taxon>Eleutherozoa</taxon>
        <taxon>Echinozoa</taxon>
        <taxon>Holothuroidea</taxon>
        <taxon>Aspidochirotacea</taxon>
        <taxon>Aspidochirotida</taxon>
        <taxon>Stichopodidae</taxon>
        <taxon>Apostichopus</taxon>
    </lineage>
</organism>
<evidence type="ECO:0000256" key="7">
    <source>
        <dbReference type="ARBA" id="ARBA00022889"/>
    </source>
</evidence>
<dbReference type="GO" id="GO:0005886">
    <property type="term" value="C:plasma membrane"/>
    <property type="evidence" value="ECO:0007669"/>
    <property type="project" value="UniProtKB-SubCell"/>
</dbReference>
<gene>
    <name evidence="16" type="ORF">BSL78_03141</name>
</gene>
<evidence type="ECO:0000256" key="8">
    <source>
        <dbReference type="ARBA" id="ARBA00022989"/>
    </source>
</evidence>
<dbReference type="Pfam" id="PF00028">
    <property type="entry name" value="Cadherin"/>
    <property type="match status" value="6"/>
</dbReference>
<feature type="compositionally biased region" description="Polar residues" evidence="12">
    <location>
        <begin position="918"/>
        <end position="940"/>
    </location>
</feature>
<keyword evidence="4 14" id="KW-0732">Signal</keyword>
<keyword evidence="3 13" id="KW-0812">Transmembrane</keyword>
<dbReference type="GO" id="GO:0007156">
    <property type="term" value="P:homophilic cell adhesion via plasma membrane adhesion molecules"/>
    <property type="evidence" value="ECO:0007669"/>
    <property type="project" value="InterPro"/>
</dbReference>
<comment type="subcellular location">
    <subcellularLocation>
        <location evidence="1">Cell membrane</location>
        <topology evidence="1">Single-pass type I membrane protein</topology>
    </subcellularLocation>
</comment>
<name>A0A2G8LI62_STIJA</name>
<evidence type="ECO:0000256" key="14">
    <source>
        <dbReference type="SAM" id="SignalP"/>
    </source>
</evidence>
<keyword evidence="2" id="KW-1003">Cell membrane</keyword>
<dbReference type="InterPro" id="IPR020894">
    <property type="entry name" value="Cadherin_CS"/>
</dbReference>
<keyword evidence="7" id="KW-0130">Cell adhesion</keyword>
<evidence type="ECO:0000256" key="1">
    <source>
        <dbReference type="ARBA" id="ARBA00004251"/>
    </source>
</evidence>
<dbReference type="FunFam" id="2.60.40.60:FF:000092">
    <property type="entry name" value="Protocadherin 8"/>
    <property type="match status" value="1"/>
</dbReference>
<dbReference type="FunFam" id="2.60.40.60:FF:000007">
    <property type="entry name" value="Protocadherin alpha 2"/>
    <property type="match status" value="1"/>
</dbReference>
<dbReference type="InterPro" id="IPR050174">
    <property type="entry name" value="Protocadherin/Cadherin-CA"/>
</dbReference>
<sequence>MDKARYSGCLLTSVILCLFFRWTNGDLTFDLPEESPAGYLVGNVAAGMEFEGNPDIRFQFASILRPNETFFSLDNLLGELRTVKIIDRELQCPDQRADSYCQKTLQVLIRDGASVNVINVYVNILDINDHTPSFSDNIINLAISESVSPGTQFPLELATDPDVGNNTIQSYRLSDDYDGLFELLVIQFPDGTIVNVQLKVTAGLDREFRASYAFYLEASDNGVSKKVGSALLNVTVLDANDHSPKFLQSQYSVDIPEDWGVGNSILTVQATDDDTGSNGKVVYSFAPSVPSSARALFEIDRNSGTIKTIGKLDYESKQVFQLSIQATNDVTNPIPDFSFVTVNIIDVNDNKPVMTVTPLDGEGRQANLSELSPPGTHVAFITVSDIDTDLNGEVSVSLLFHFDNFTLVEERPGQYFVKTVSYLDREEISIFNITVMAQDHGNPARFTRKKLVVFVEDVNDNYPYFVSDHLHASIRENNEVEDTVTTIVAFDDDDRMNSNIIFEMIGGEDLFFVNPITGVLRADVVFDRENISTSTFVVEACDQGVPVLCANTTVTVDIVDENDNSPVFVQDLYEVELSENNKVSDLIGIVEALDPDSGSNAEISYTLKHPKFRISKFSGSIYAQEMLDYEEQRMHSFVVTATDGGSPGRTGETRVVVTLLDENDNSPRVVFPDDRDNVRFIPLDAEPGFPVAQIESYDPDGGRNAMLSFEIESGNIFGSFGIRSNGKVVTAKRFKDFEERVFNISIRVTDGGIQPLSKVATLHVAVADRAFNESLPPSNFTERFNRTIFNFHLVTLPPQDKLVVADWLMVIVISLAGLAIFLLIIFLLLASSRCRKTEKPKRQYSVPNSRDKLYVNSPARSTASDVQSKCSDIDSVQPSIATSHSSIPSKNIIKWRQQAQQHQAVGREGRNDLRLGNQKMSTFGSNSDINTGSTASINSRRTPDPDQEVSDGNFYQPLAS</sequence>
<dbReference type="PRINTS" id="PR00205">
    <property type="entry name" value="CADHERIN"/>
</dbReference>
<comment type="caution">
    <text evidence="16">The sequence shown here is derived from an EMBL/GenBank/DDBJ whole genome shotgun (WGS) entry which is preliminary data.</text>
</comment>
<feature type="domain" description="Cadherin" evidence="15">
    <location>
        <begin position="360"/>
        <end position="465"/>
    </location>
</feature>
<dbReference type="PANTHER" id="PTHR24028">
    <property type="entry name" value="CADHERIN-87A"/>
    <property type="match status" value="1"/>
</dbReference>
<feature type="domain" description="Cadherin" evidence="15">
    <location>
        <begin position="466"/>
        <end position="568"/>
    </location>
</feature>
<dbReference type="Gene3D" id="2.60.40.60">
    <property type="entry name" value="Cadherins"/>
    <property type="match status" value="7"/>
</dbReference>
<accession>A0A2G8LI62</accession>
<dbReference type="InterPro" id="IPR002126">
    <property type="entry name" value="Cadherin-like_dom"/>
</dbReference>
<dbReference type="FunFam" id="2.60.40.60:FF:000020">
    <property type="entry name" value="Dachsous cadherin-related 1b"/>
    <property type="match status" value="1"/>
</dbReference>
<dbReference type="GO" id="GO:0005509">
    <property type="term" value="F:calcium ion binding"/>
    <property type="evidence" value="ECO:0007669"/>
    <property type="project" value="UniProtKB-UniRule"/>
</dbReference>
<feature type="signal peptide" evidence="14">
    <location>
        <begin position="1"/>
        <end position="25"/>
    </location>
</feature>
<proteinExistence type="predicted"/>
<feature type="transmembrane region" description="Helical" evidence="13">
    <location>
        <begin position="807"/>
        <end position="830"/>
    </location>
</feature>
<keyword evidence="6 11" id="KW-0106">Calcium</keyword>
<dbReference type="InterPro" id="IPR015919">
    <property type="entry name" value="Cadherin-like_sf"/>
</dbReference>
<evidence type="ECO:0000259" key="15">
    <source>
        <dbReference type="PROSITE" id="PS50268"/>
    </source>
</evidence>
<dbReference type="STRING" id="307972.A0A2G8LI62"/>
<evidence type="ECO:0000256" key="3">
    <source>
        <dbReference type="ARBA" id="ARBA00022692"/>
    </source>
</evidence>
<keyword evidence="10" id="KW-0325">Glycoprotein</keyword>
<protein>
    <submittedName>
        <fullName evidence="16">Putative protocadherin-11 X-linked</fullName>
    </submittedName>
</protein>
<dbReference type="FunFam" id="2.60.40.60:FF:000002">
    <property type="entry name" value="Protocadherin alpha 2"/>
    <property type="match status" value="1"/>
</dbReference>
<evidence type="ECO:0000313" key="16">
    <source>
        <dbReference type="EMBL" id="PIK59921.1"/>
    </source>
</evidence>
<feature type="region of interest" description="Disordered" evidence="12">
    <location>
        <begin position="903"/>
        <end position="960"/>
    </location>
</feature>
<dbReference type="PROSITE" id="PS00232">
    <property type="entry name" value="CADHERIN_1"/>
    <property type="match status" value="5"/>
</dbReference>
<dbReference type="AlphaFoldDB" id="A0A2G8LI62"/>
<dbReference type="CDD" id="cd11304">
    <property type="entry name" value="Cadherin_repeat"/>
    <property type="match status" value="7"/>
</dbReference>
<feature type="domain" description="Cadherin" evidence="15">
    <location>
        <begin position="247"/>
        <end position="354"/>
    </location>
</feature>
<evidence type="ECO:0000256" key="6">
    <source>
        <dbReference type="ARBA" id="ARBA00022837"/>
    </source>
</evidence>
<reference evidence="16 17" key="1">
    <citation type="journal article" date="2017" name="PLoS Biol.">
        <title>The sea cucumber genome provides insights into morphological evolution and visceral regeneration.</title>
        <authorList>
            <person name="Zhang X."/>
            <person name="Sun L."/>
            <person name="Yuan J."/>
            <person name="Sun Y."/>
            <person name="Gao Y."/>
            <person name="Zhang L."/>
            <person name="Li S."/>
            <person name="Dai H."/>
            <person name="Hamel J.F."/>
            <person name="Liu C."/>
            <person name="Yu Y."/>
            <person name="Liu S."/>
            <person name="Lin W."/>
            <person name="Guo K."/>
            <person name="Jin S."/>
            <person name="Xu P."/>
            <person name="Storey K.B."/>
            <person name="Huan P."/>
            <person name="Zhang T."/>
            <person name="Zhou Y."/>
            <person name="Zhang J."/>
            <person name="Lin C."/>
            <person name="Li X."/>
            <person name="Xing L."/>
            <person name="Huo D."/>
            <person name="Sun M."/>
            <person name="Wang L."/>
            <person name="Mercier A."/>
            <person name="Li F."/>
            <person name="Yang H."/>
            <person name="Xiang J."/>
        </authorList>
    </citation>
    <scope>NUCLEOTIDE SEQUENCE [LARGE SCALE GENOMIC DNA]</scope>
    <source>
        <strain evidence="16">Shaxun</strain>
        <tissue evidence="16">Muscle</tissue>
    </source>
</reference>
<evidence type="ECO:0000256" key="12">
    <source>
        <dbReference type="SAM" id="MobiDB-lite"/>
    </source>
</evidence>
<evidence type="ECO:0000256" key="5">
    <source>
        <dbReference type="ARBA" id="ARBA00022737"/>
    </source>
</evidence>
<feature type="domain" description="Cadherin" evidence="15">
    <location>
        <begin position="23"/>
        <end position="134"/>
    </location>
</feature>
<keyword evidence="9 13" id="KW-0472">Membrane</keyword>
<feature type="chain" id="PRO_5013748572" evidence="14">
    <location>
        <begin position="26"/>
        <end position="960"/>
    </location>
</feature>
<feature type="domain" description="Cadherin" evidence="15">
    <location>
        <begin position="681"/>
        <end position="779"/>
    </location>
</feature>
<evidence type="ECO:0000256" key="4">
    <source>
        <dbReference type="ARBA" id="ARBA00022729"/>
    </source>
</evidence>
<evidence type="ECO:0000256" key="9">
    <source>
        <dbReference type="ARBA" id="ARBA00023136"/>
    </source>
</evidence>
<dbReference type="OrthoDB" id="6252479at2759"/>
<evidence type="ECO:0000256" key="13">
    <source>
        <dbReference type="SAM" id="Phobius"/>
    </source>
</evidence>
<evidence type="ECO:0000313" key="17">
    <source>
        <dbReference type="Proteomes" id="UP000230750"/>
    </source>
</evidence>
<keyword evidence="17" id="KW-1185">Reference proteome</keyword>
<dbReference type="SMART" id="SM00112">
    <property type="entry name" value="CA"/>
    <property type="match status" value="7"/>
</dbReference>
<keyword evidence="8 13" id="KW-1133">Transmembrane helix</keyword>
<evidence type="ECO:0000256" key="11">
    <source>
        <dbReference type="PROSITE-ProRule" id="PRU00043"/>
    </source>
</evidence>
<dbReference type="EMBL" id="MRZV01000070">
    <property type="protein sequence ID" value="PIK59921.1"/>
    <property type="molecule type" value="Genomic_DNA"/>
</dbReference>